<sequence length="521" mass="57438">MLKRLIRAWLRHSLQGRPSGPASGGFSFGTRPAAQGGVRPASGDPLAAILKAFRHSEDLVCQPISAGGVACTLVYFETIVDKKTLFAHLIRPLRESSLEAKDLLDGLLGGGLVSIQATRCQDTDQAVSAMLQGQAALLINAGRDGVCLFPVTQYNDRAVTESQHETVIVGPQEAFVENIRTNLALVRHKLKHPDFKVEKYTFGRFTKTETYLVYIQGVCNENVLRDVREKLAQTDVSSVLGASYIAERMQDMPFSPFPMVQYSERPDTLAAALMEGRIGMMIDGTPQSLIVPVTFFSLMQSAEDYYQNFMASTWIRWIRLFFVAMSFLVPSVYVAVTTFHPEIVPANLLQTITAARENIPFPALAEVLIMELIFEGLREAGIRIPRPLGQTVSIIGAIVIGQATVQAGIVSAPTVIVVSITGIASFVIPHFELGLAFRLLRFPLLLLGGLLGMAGLVTGLFILFWHLVSLSSFGVPYMHPVAPLSIRDWKDTFIRINWTRLNLRPEAYRKADDAERLPGHE</sequence>
<keyword evidence="2 3" id="KW-0472">Membrane</keyword>
<dbReference type="GO" id="GO:0009847">
    <property type="term" value="P:spore germination"/>
    <property type="evidence" value="ECO:0007669"/>
    <property type="project" value="InterPro"/>
</dbReference>
<dbReference type="EMBL" id="JAPDHZ010000006">
    <property type="protein sequence ID" value="MDG0794404.1"/>
    <property type="molecule type" value="Genomic_DNA"/>
</dbReference>
<dbReference type="RefSeq" id="WP_277568153.1">
    <property type="nucleotide sequence ID" value="NZ_JAPDHZ010000006.1"/>
</dbReference>
<evidence type="ECO:0000313" key="5">
    <source>
        <dbReference type="Proteomes" id="UP001153387"/>
    </source>
</evidence>
<evidence type="ECO:0000256" key="1">
    <source>
        <dbReference type="ARBA" id="ARBA00005278"/>
    </source>
</evidence>
<dbReference type="GO" id="GO:0016020">
    <property type="term" value="C:membrane"/>
    <property type="evidence" value="ECO:0007669"/>
    <property type="project" value="InterPro"/>
</dbReference>
<dbReference type="PANTHER" id="PTHR22550">
    <property type="entry name" value="SPORE GERMINATION PROTEIN"/>
    <property type="match status" value="1"/>
</dbReference>
<feature type="transmembrane region" description="Helical" evidence="3">
    <location>
        <begin position="317"/>
        <end position="339"/>
    </location>
</feature>
<evidence type="ECO:0000256" key="2">
    <source>
        <dbReference type="ARBA" id="ARBA00023136"/>
    </source>
</evidence>
<keyword evidence="3" id="KW-1133">Transmembrane helix</keyword>
<dbReference type="InterPro" id="IPR004995">
    <property type="entry name" value="Spore_Ger"/>
</dbReference>
<dbReference type="Proteomes" id="UP001153387">
    <property type="component" value="Unassembled WGS sequence"/>
</dbReference>
<comment type="similarity">
    <text evidence="1">Belongs to the GerABKA family.</text>
</comment>
<keyword evidence="3" id="KW-0812">Transmembrane</keyword>
<evidence type="ECO:0000256" key="3">
    <source>
        <dbReference type="SAM" id="Phobius"/>
    </source>
</evidence>
<comment type="caution">
    <text evidence="4">The sequence shown here is derived from an EMBL/GenBank/DDBJ whole genome shotgun (WGS) entry which is preliminary data.</text>
</comment>
<dbReference type="PIRSF" id="PIRSF005690">
    <property type="entry name" value="GerBA"/>
    <property type="match status" value="1"/>
</dbReference>
<protein>
    <submittedName>
        <fullName evidence="4">Spore germination protein</fullName>
    </submittedName>
</protein>
<accession>A0A9X4QPJ6</accession>
<dbReference type="InterPro" id="IPR050768">
    <property type="entry name" value="UPF0353/GerABKA_families"/>
</dbReference>
<organism evidence="4 5">
    <name type="scientific">Cohnella ginsengisoli</name>
    <dbReference type="NCBI Taxonomy" id="425004"/>
    <lineage>
        <taxon>Bacteria</taxon>
        <taxon>Bacillati</taxon>
        <taxon>Bacillota</taxon>
        <taxon>Bacilli</taxon>
        <taxon>Bacillales</taxon>
        <taxon>Paenibacillaceae</taxon>
        <taxon>Cohnella</taxon>
    </lineage>
</organism>
<feature type="transmembrane region" description="Helical" evidence="3">
    <location>
        <begin position="444"/>
        <end position="468"/>
    </location>
</feature>
<dbReference type="AlphaFoldDB" id="A0A9X4QPJ6"/>
<gene>
    <name evidence="4" type="ORF">OMP38_28895</name>
</gene>
<dbReference type="PANTHER" id="PTHR22550:SF5">
    <property type="entry name" value="LEUCINE ZIPPER PROTEIN 4"/>
    <property type="match status" value="1"/>
</dbReference>
<name>A0A9X4QPJ6_9BACL</name>
<reference evidence="4 5" key="1">
    <citation type="submission" date="2022-10" db="EMBL/GenBank/DDBJ databases">
        <title>Comparative genomic analysis of Cohnella hashimotonis sp. nov., isolated from the International Space Station.</title>
        <authorList>
            <person name="Simpson A."/>
            <person name="Venkateswaran K."/>
        </authorList>
    </citation>
    <scope>NUCLEOTIDE SEQUENCE [LARGE SCALE GENOMIC DNA]</scope>
    <source>
        <strain evidence="4 5">DSM 18997</strain>
    </source>
</reference>
<proteinExistence type="inferred from homology"/>
<dbReference type="Pfam" id="PF03323">
    <property type="entry name" value="GerA"/>
    <property type="match status" value="1"/>
</dbReference>
<feature type="transmembrane region" description="Helical" evidence="3">
    <location>
        <begin position="415"/>
        <end position="437"/>
    </location>
</feature>
<keyword evidence="5" id="KW-1185">Reference proteome</keyword>
<evidence type="ECO:0000313" key="4">
    <source>
        <dbReference type="EMBL" id="MDG0794404.1"/>
    </source>
</evidence>